<comment type="caution">
    <text evidence="1">The sequence shown here is derived from an EMBL/GenBank/DDBJ whole genome shotgun (WGS) entry which is preliminary data.</text>
</comment>
<dbReference type="OrthoDB" id="10369109at2759"/>
<accession>A0A6A4L2G8</accession>
<protein>
    <submittedName>
        <fullName evidence="1">Uncharacterized protein</fullName>
    </submittedName>
</protein>
<proteinExistence type="predicted"/>
<name>A0A6A4L2G8_9ERIC</name>
<organism evidence="1 2">
    <name type="scientific">Rhododendron williamsianum</name>
    <dbReference type="NCBI Taxonomy" id="262921"/>
    <lineage>
        <taxon>Eukaryota</taxon>
        <taxon>Viridiplantae</taxon>
        <taxon>Streptophyta</taxon>
        <taxon>Embryophyta</taxon>
        <taxon>Tracheophyta</taxon>
        <taxon>Spermatophyta</taxon>
        <taxon>Magnoliopsida</taxon>
        <taxon>eudicotyledons</taxon>
        <taxon>Gunneridae</taxon>
        <taxon>Pentapetalae</taxon>
        <taxon>asterids</taxon>
        <taxon>Ericales</taxon>
        <taxon>Ericaceae</taxon>
        <taxon>Ericoideae</taxon>
        <taxon>Rhodoreae</taxon>
        <taxon>Rhododendron</taxon>
    </lineage>
</organism>
<gene>
    <name evidence="1" type="ORF">C3L33_16185</name>
</gene>
<sequence>MPLATTMVALVEGTTLLMLRKPGAVWFEDENRLGVDSHSATWCRVAHARSEFASHLFCPELVLDANPTLAISARRKSSNDSLKINENCNGFNATGWLFKITGGRWWMVLIEDSRRPLSFKENSLLASH</sequence>
<dbReference type="EMBL" id="QEFC01002468">
    <property type="protein sequence ID" value="KAE9451905.1"/>
    <property type="molecule type" value="Genomic_DNA"/>
</dbReference>
<dbReference type="Proteomes" id="UP000428333">
    <property type="component" value="Linkage Group LG09"/>
</dbReference>
<reference evidence="1 2" key="1">
    <citation type="journal article" date="2019" name="Genome Biol. Evol.">
        <title>The Rhododendron genome and chromosomal organization provide insight into shared whole-genome duplications across the heath family (Ericaceae).</title>
        <authorList>
            <person name="Soza V.L."/>
            <person name="Lindsley D."/>
            <person name="Waalkes A."/>
            <person name="Ramage E."/>
            <person name="Patwardhan R.P."/>
            <person name="Burton J.N."/>
            <person name="Adey A."/>
            <person name="Kumar A."/>
            <person name="Qiu R."/>
            <person name="Shendure J."/>
            <person name="Hall B."/>
        </authorList>
    </citation>
    <scope>NUCLEOTIDE SEQUENCE [LARGE SCALE GENOMIC DNA]</scope>
    <source>
        <strain evidence="1">RSF 1966-606</strain>
    </source>
</reference>
<keyword evidence="2" id="KW-1185">Reference proteome</keyword>
<evidence type="ECO:0000313" key="2">
    <source>
        <dbReference type="Proteomes" id="UP000428333"/>
    </source>
</evidence>
<dbReference type="AlphaFoldDB" id="A0A6A4L2G8"/>
<feature type="non-terminal residue" evidence="1">
    <location>
        <position position="1"/>
    </location>
</feature>
<evidence type="ECO:0000313" key="1">
    <source>
        <dbReference type="EMBL" id="KAE9451905.1"/>
    </source>
</evidence>